<organism evidence="9 10">
    <name type="scientific">Dictyostelium firmibasis</name>
    <dbReference type="NCBI Taxonomy" id="79012"/>
    <lineage>
        <taxon>Eukaryota</taxon>
        <taxon>Amoebozoa</taxon>
        <taxon>Evosea</taxon>
        <taxon>Eumycetozoa</taxon>
        <taxon>Dictyostelia</taxon>
        <taxon>Dictyosteliales</taxon>
        <taxon>Dictyosteliaceae</taxon>
        <taxon>Dictyostelium</taxon>
    </lineage>
</organism>
<reference evidence="9 10" key="1">
    <citation type="submission" date="2023-11" db="EMBL/GenBank/DDBJ databases">
        <title>Dfirmibasis_genome.</title>
        <authorList>
            <person name="Edelbroek B."/>
            <person name="Kjellin J."/>
            <person name="Jerlstrom-Hultqvist J."/>
            <person name="Soderbom F."/>
        </authorList>
    </citation>
    <scope>NUCLEOTIDE SEQUENCE [LARGE SCALE GENOMIC DNA]</scope>
    <source>
        <strain evidence="9 10">TNS-C-14</strain>
    </source>
</reference>
<evidence type="ECO:0000259" key="8">
    <source>
        <dbReference type="Pfam" id="PF00171"/>
    </source>
</evidence>
<dbReference type="FunFam" id="3.40.605.10:FF:000004">
    <property type="entry name" value="Aldehyde dehydrogenase"/>
    <property type="match status" value="1"/>
</dbReference>
<dbReference type="PANTHER" id="PTHR43570:SF16">
    <property type="entry name" value="ALDEHYDE DEHYDROGENASE TYPE III, ISOFORM Q"/>
    <property type="match status" value="1"/>
</dbReference>
<dbReference type="InterPro" id="IPR016163">
    <property type="entry name" value="Ald_DH_C"/>
</dbReference>
<feature type="active site" evidence="5">
    <location>
        <position position="253"/>
    </location>
</feature>
<evidence type="ECO:0000256" key="2">
    <source>
        <dbReference type="ARBA" id="ARBA00023002"/>
    </source>
</evidence>
<keyword evidence="3" id="KW-0520">NAD</keyword>
<evidence type="ECO:0000256" key="5">
    <source>
        <dbReference type="PIRSR" id="PIRSR036492-1"/>
    </source>
</evidence>
<accession>A0AAN7U9V2</accession>
<gene>
    <name evidence="9" type="ORF">RB653_004005</name>
</gene>
<dbReference type="Gene3D" id="3.40.605.10">
    <property type="entry name" value="Aldehyde Dehydrogenase, Chain A, domain 1"/>
    <property type="match status" value="1"/>
</dbReference>
<evidence type="ECO:0000256" key="3">
    <source>
        <dbReference type="ARBA" id="ARBA00023027"/>
    </source>
</evidence>
<comment type="similarity">
    <text evidence="1 4 7">Belongs to the aldehyde dehydrogenase family.</text>
</comment>
<evidence type="ECO:0000313" key="10">
    <source>
        <dbReference type="Proteomes" id="UP001344447"/>
    </source>
</evidence>
<dbReference type="InterPro" id="IPR015590">
    <property type="entry name" value="Aldehyde_DH_dom"/>
</dbReference>
<dbReference type="InterPro" id="IPR016162">
    <property type="entry name" value="Ald_DH_N"/>
</dbReference>
<dbReference type="CDD" id="cd07087">
    <property type="entry name" value="ALDH_F3-13-14_CALDH-like"/>
    <property type="match status" value="1"/>
</dbReference>
<dbReference type="EMBL" id="JAVFKY010000001">
    <property type="protein sequence ID" value="KAK5582420.1"/>
    <property type="molecule type" value="Genomic_DNA"/>
</dbReference>
<name>A0AAN7U9V2_9MYCE</name>
<protein>
    <recommendedName>
        <fullName evidence="4">Aldehyde dehydrogenase</fullName>
    </recommendedName>
</protein>
<comment type="caution">
    <text evidence="9">The sequence shown here is derived from an EMBL/GenBank/DDBJ whole genome shotgun (WGS) entry which is preliminary data.</text>
</comment>
<dbReference type="Proteomes" id="UP001344447">
    <property type="component" value="Unassembled WGS sequence"/>
</dbReference>
<evidence type="ECO:0000256" key="7">
    <source>
        <dbReference type="RuleBase" id="RU003345"/>
    </source>
</evidence>
<keyword evidence="10" id="KW-1185">Reference proteome</keyword>
<evidence type="ECO:0000256" key="4">
    <source>
        <dbReference type="PIRNR" id="PIRNR036492"/>
    </source>
</evidence>
<dbReference type="InterPro" id="IPR016161">
    <property type="entry name" value="Ald_DH/histidinol_DH"/>
</dbReference>
<dbReference type="InterPro" id="IPR012394">
    <property type="entry name" value="Aldehyde_DH_NAD(P)"/>
</dbReference>
<dbReference type="PIRSF" id="PIRSF036492">
    <property type="entry name" value="ALDH"/>
    <property type="match status" value="1"/>
</dbReference>
<evidence type="ECO:0000313" key="9">
    <source>
        <dbReference type="EMBL" id="KAK5582420.1"/>
    </source>
</evidence>
<evidence type="ECO:0000256" key="1">
    <source>
        <dbReference type="ARBA" id="ARBA00009986"/>
    </source>
</evidence>
<feature type="active site" evidence="5 6">
    <location>
        <position position="219"/>
    </location>
</feature>
<dbReference type="Pfam" id="PF00171">
    <property type="entry name" value="Aldedh"/>
    <property type="match status" value="1"/>
</dbReference>
<keyword evidence="2 4" id="KW-0560">Oxidoreductase</keyword>
<dbReference type="GO" id="GO:0005737">
    <property type="term" value="C:cytoplasm"/>
    <property type="evidence" value="ECO:0007669"/>
    <property type="project" value="TreeGrafter"/>
</dbReference>
<dbReference type="PANTHER" id="PTHR43570">
    <property type="entry name" value="ALDEHYDE DEHYDROGENASE"/>
    <property type="match status" value="1"/>
</dbReference>
<dbReference type="Gene3D" id="3.40.309.10">
    <property type="entry name" value="Aldehyde Dehydrogenase, Chain A, domain 2"/>
    <property type="match status" value="1"/>
</dbReference>
<dbReference type="SUPFAM" id="SSF53720">
    <property type="entry name" value="ALDH-like"/>
    <property type="match status" value="1"/>
</dbReference>
<proteinExistence type="inferred from homology"/>
<dbReference type="GO" id="GO:0006081">
    <property type="term" value="P:aldehyde metabolic process"/>
    <property type="evidence" value="ECO:0007669"/>
    <property type="project" value="InterPro"/>
</dbReference>
<dbReference type="GO" id="GO:0004029">
    <property type="term" value="F:aldehyde dehydrogenase (NAD+) activity"/>
    <property type="evidence" value="ECO:0007669"/>
    <property type="project" value="TreeGrafter"/>
</dbReference>
<feature type="domain" description="Aldehyde dehydrogenase" evidence="8">
    <location>
        <begin position="27"/>
        <end position="432"/>
    </location>
</feature>
<evidence type="ECO:0000256" key="6">
    <source>
        <dbReference type="PROSITE-ProRule" id="PRU10007"/>
    </source>
</evidence>
<dbReference type="PROSITE" id="PS00687">
    <property type="entry name" value="ALDEHYDE_DEHYDR_GLU"/>
    <property type="match status" value="1"/>
</dbReference>
<sequence length="471" mass="52641">MSASSSAAALPLSMVSKNLRKVFLSQKTRKIDWRYSQLKAIKKMMAENKDNITAAVKKDLGKHEFEIHQTEIVMIQTELDETISHLESWNKTEKVYSPIHFKPASSYILKEPLGVVLIMSPWNYPVNLALIPLIGAIAGGNCALLKLSRHSYNISKLLHGLLTRYLDPECFVFDYEGGAPYITELLEYKWDHIFFTGSVKVGKIVYQAAAKFLTPVTLELGGKNPCIVDKDTDIKLTARRLIWGKCWNAGQTCIGLDYLLVHKSILEPLIEEFKVVLKDFFGEDIKKSSSFARIISSAATERLQQLFSMGKVVIGGEADVAERYIAPTVIVEPDLDSPLMTEEIFGPVLPIVTYENIDECLEFIQARPHALTLYLFSRDQAIQDKILDGTQSGSLMINDALLHFTNPNLPFGGIGDSGIGSYHGKGTFDIFVHKRALVQSTTKKFLDLPLRYPPYTQFSDNVAGKILGSGW</sequence>
<dbReference type="InterPro" id="IPR029510">
    <property type="entry name" value="Ald_DH_CS_GLU"/>
</dbReference>
<dbReference type="FunFam" id="3.40.309.10:FF:000025">
    <property type="entry name" value="Aldehyde dehydrogenase"/>
    <property type="match status" value="1"/>
</dbReference>
<dbReference type="AlphaFoldDB" id="A0AAN7U9V2"/>